<dbReference type="Pfam" id="PF04616">
    <property type="entry name" value="Glyco_hydro_43"/>
    <property type="match status" value="1"/>
</dbReference>
<dbReference type="InterPro" id="IPR006710">
    <property type="entry name" value="Glyco_hydro_43"/>
</dbReference>
<dbReference type="PROSITE" id="PS51257">
    <property type="entry name" value="PROKAR_LIPOPROTEIN"/>
    <property type="match status" value="1"/>
</dbReference>
<dbReference type="Gene3D" id="2.115.10.20">
    <property type="entry name" value="Glycosyl hydrolase domain, family 43"/>
    <property type="match status" value="1"/>
</dbReference>
<evidence type="ECO:0000256" key="7">
    <source>
        <dbReference type="SAM" id="SignalP"/>
    </source>
</evidence>
<organism evidence="8 9">
    <name type="scientific">Draconibacterium orientale</name>
    <dbReference type="NCBI Taxonomy" id="1168034"/>
    <lineage>
        <taxon>Bacteria</taxon>
        <taxon>Pseudomonadati</taxon>
        <taxon>Bacteroidota</taxon>
        <taxon>Bacteroidia</taxon>
        <taxon>Marinilabiliales</taxon>
        <taxon>Prolixibacteraceae</taxon>
        <taxon>Draconibacterium</taxon>
    </lineage>
</organism>
<feature type="signal peptide" evidence="7">
    <location>
        <begin position="1"/>
        <end position="31"/>
    </location>
</feature>
<evidence type="ECO:0000256" key="6">
    <source>
        <dbReference type="SAM" id="MobiDB-lite"/>
    </source>
</evidence>
<dbReference type="CDD" id="cd18820">
    <property type="entry name" value="GH43_LbAraf43-like"/>
    <property type="match status" value="1"/>
</dbReference>
<feature type="chain" id="PRO_5046490980" evidence="7">
    <location>
        <begin position="32"/>
        <end position="374"/>
    </location>
</feature>
<dbReference type="GO" id="GO:0016787">
    <property type="term" value="F:hydrolase activity"/>
    <property type="evidence" value="ECO:0007669"/>
    <property type="project" value="UniProtKB-KW"/>
</dbReference>
<comment type="similarity">
    <text evidence="1 5">Belongs to the glycosyl hydrolase 43 family.</text>
</comment>
<evidence type="ECO:0000256" key="2">
    <source>
        <dbReference type="ARBA" id="ARBA00022729"/>
    </source>
</evidence>
<feature type="region of interest" description="Disordered" evidence="6">
    <location>
        <begin position="353"/>
        <end position="374"/>
    </location>
</feature>
<evidence type="ECO:0000313" key="8">
    <source>
        <dbReference type="EMBL" id="AHW60255.1"/>
    </source>
</evidence>
<sequence>MKFSHQHWKRNKMHLKIYTTFCLLVIFTSCAKSENLPAEADSVKTTFSNPVWDGADPWMVKQDDDYIYCFSINNGIAVSSSKFMTKRDKAEYIWKAPASGWNSNCIWAPEIHFIDGHWYVYYAAGVSGPPFIHQRTGVLRSANDNVYSEYQDMGMLNTGDDPDDIAKNIWAIDMTVLEHKGKLYAIWSGWLKQMDTDATPQHLYIQEMENPYTLKGKRVLLSSPEESWETGGPLNLNEGPEVLKHDDQVFIVYSCRESWLKEYRQGMLQIKKPDADPLHPESWIKTGPIFEGNDSVYGVGHVSFVKSPDDSEDWIIYHSKKTTEPGWDRDVRMQPFYWNADGTPDFGEAVRAGKALKRPSGRSRNRTKSNRSIK</sequence>
<feature type="compositionally biased region" description="Basic residues" evidence="6">
    <location>
        <begin position="354"/>
        <end position="374"/>
    </location>
</feature>
<dbReference type="PANTHER" id="PTHR43817">
    <property type="entry name" value="GLYCOSYL HYDROLASE"/>
    <property type="match status" value="1"/>
</dbReference>
<accession>A0ABM5QA19</accession>
<name>A0ABM5QA19_9BACT</name>
<dbReference type="PANTHER" id="PTHR43817:SF1">
    <property type="entry name" value="HYDROLASE, FAMILY 43, PUTATIVE (AFU_ORTHOLOGUE AFUA_3G01660)-RELATED"/>
    <property type="match status" value="1"/>
</dbReference>
<dbReference type="Proteomes" id="UP000023772">
    <property type="component" value="Chromosome"/>
</dbReference>
<reference evidence="8 9" key="1">
    <citation type="submission" date="2014-03" db="EMBL/GenBank/DDBJ databases">
        <title>Complete genome sequence of a deeply braunched marine Bacteroidia bacterium Draconibacterium orientale type strain FH5T.</title>
        <authorList>
            <person name="Li X."/>
            <person name="Wang X."/>
            <person name="Xie Z."/>
            <person name="Du Z."/>
            <person name="Chen G."/>
        </authorList>
    </citation>
    <scope>NUCLEOTIDE SEQUENCE [LARGE SCALE GENOMIC DNA]</scope>
    <source>
        <strain evidence="8 9">FH5</strain>
    </source>
</reference>
<evidence type="ECO:0000256" key="1">
    <source>
        <dbReference type="ARBA" id="ARBA00009865"/>
    </source>
</evidence>
<keyword evidence="3 5" id="KW-0378">Hydrolase</keyword>
<dbReference type="EMBL" id="CP007451">
    <property type="protein sequence ID" value="AHW60255.1"/>
    <property type="molecule type" value="Genomic_DNA"/>
</dbReference>
<gene>
    <name evidence="8" type="ORF">FH5T_13230</name>
</gene>
<evidence type="ECO:0000256" key="4">
    <source>
        <dbReference type="ARBA" id="ARBA00023295"/>
    </source>
</evidence>
<proteinExistence type="inferred from homology"/>
<dbReference type="InterPro" id="IPR023296">
    <property type="entry name" value="Glyco_hydro_beta-prop_sf"/>
</dbReference>
<keyword evidence="4 5" id="KW-0326">Glycosidase</keyword>
<evidence type="ECO:0000313" key="9">
    <source>
        <dbReference type="Proteomes" id="UP000023772"/>
    </source>
</evidence>
<evidence type="ECO:0000256" key="5">
    <source>
        <dbReference type="RuleBase" id="RU361187"/>
    </source>
</evidence>
<protein>
    <submittedName>
        <fullName evidence="8">Glycoside hydrolase</fullName>
    </submittedName>
</protein>
<keyword evidence="9" id="KW-1185">Reference proteome</keyword>
<keyword evidence="2 7" id="KW-0732">Signal</keyword>
<evidence type="ECO:0000256" key="3">
    <source>
        <dbReference type="ARBA" id="ARBA00022801"/>
    </source>
</evidence>
<dbReference type="SUPFAM" id="SSF75005">
    <property type="entry name" value="Arabinanase/levansucrase/invertase"/>
    <property type="match status" value="1"/>
</dbReference>